<feature type="signal peptide" evidence="2">
    <location>
        <begin position="1"/>
        <end position="26"/>
    </location>
</feature>
<feature type="compositionally biased region" description="Polar residues" evidence="1">
    <location>
        <begin position="105"/>
        <end position="114"/>
    </location>
</feature>
<dbReference type="EMBL" id="JBHSBU010000001">
    <property type="protein sequence ID" value="MFC4161407.1"/>
    <property type="molecule type" value="Genomic_DNA"/>
</dbReference>
<feature type="chain" id="PRO_5045337665" description="CopL family metal-binding regulatory protein" evidence="2">
    <location>
        <begin position="27"/>
        <end position="125"/>
    </location>
</feature>
<comment type="caution">
    <text evidence="3">The sequence shown here is derived from an EMBL/GenBank/DDBJ whole genome shotgun (WGS) entry which is preliminary data.</text>
</comment>
<name>A0ABV8MWR0_9NEIS</name>
<evidence type="ECO:0000256" key="2">
    <source>
        <dbReference type="SAM" id="SignalP"/>
    </source>
</evidence>
<evidence type="ECO:0000313" key="3">
    <source>
        <dbReference type="EMBL" id="MFC4161407.1"/>
    </source>
</evidence>
<dbReference type="Proteomes" id="UP001595791">
    <property type="component" value="Unassembled WGS sequence"/>
</dbReference>
<keyword evidence="2" id="KW-0732">Signal</keyword>
<accession>A0ABV8MWR0</accession>
<proteinExistence type="predicted"/>
<evidence type="ECO:0008006" key="5">
    <source>
        <dbReference type="Google" id="ProtNLM"/>
    </source>
</evidence>
<feature type="region of interest" description="Disordered" evidence="1">
    <location>
        <begin position="34"/>
        <end position="70"/>
    </location>
</feature>
<organism evidence="3 4">
    <name type="scientific">Chitinimonas lacunae</name>
    <dbReference type="NCBI Taxonomy" id="1963018"/>
    <lineage>
        <taxon>Bacteria</taxon>
        <taxon>Pseudomonadati</taxon>
        <taxon>Pseudomonadota</taxon>
        <taxon>Betaproteobacteria</taxon>
        <taxon>Neisseriales</taxon>
        <taxon>Chitinibacteraceae</taxon>
        <taxon>Chitinimonas</taxon>
    </lineage>
</organism>
<dbReference type="RefSeq" id="WP_378167313.1">
    <property type="nucleotide sequence ID" value="NZ_JBHSBU010000001.1"/>
</dbReference>
<keyword evidence="4" id="KW-1185">Reference proteome</keyword>
<evidence type="ECO:0000313" key="4">
    <source>
        <dbReference type="Proteomes" id="UP001595791"/>
    </source>
</evidence>
<sequence>MIAPARSLSVLLAPWLALGLSLTALAAPVAPQSRADQAGYGQAAEKKPAVKPAPAKTPPPAKSANKSTTDCCKTDCASSCACSKPGIHSLFDLFLSSPDCQSNGQIADNLSSPDVTPLERPPLVL</sequence>
<gene>
    <name evidence="3" type="ORF">ACFOW7_18890</name>
</gene>
<evidence type="ECO:0000256" key="1">
    <source>
        <dbReference type="SAM" id="MobiDB-lite"/>
    </source>
</evidence>
<feature type="region of interest" description="Disordered" evidence="1">
    <location>
        <begin position="105"/>
        <end position="125"/>
    </location>
</feature>
<reference evidence="4" key="1">
    <citation type="journal article" date="2019" name="Int. J. Syst. Evol. Microbiol.">
        <title>The Global Catalogue of Microorganisms (GCM) 10K type strain sequencing project: providing services to taxonomists for standard genome sequencing and annotation.</title>
        <authorList>
            <consortium name="The Broad Institute Genomics Platform"/>
            <consortium name="The Broad Institute Genome Sequencing Center for Infectious Disease"/>
            <person name="Wu L."/>
            <person name="Ma J."/>
        </authorList>
    </citation>
    <scope>NUCLEOTIDE SEQUENCE [LARGE SCALE GENOMIC DNA]</scope>
    <source>
        <strain evidence="4">LMG 29894</strain>
    </source>
</reference>
<protein>
    <recommendedName>
        <fullName evidence="5">CopL family metal-binding regulatory protein</fullName>
    </recommendedName>
</protein>